<dbReference type="EMBL" id="SJOL01000270">
    <property type="protein sequence ID" value="TGZ75834.1"/>
    <property type="molecule type" value="Genomic_DNA"/>
</dbReference>
<feature type="region of interest" description="Disordered" evidence="10">
    <location>
        <begin position="621"/>
        <end position="728"/>
    </location>
</feature>
<evidence type="ECO:0000256" key="1">
    <source>
        <dbReference type="ARBA" id="ARBA00022468"/>
    </source>
</evidence>
<dbReference type="InterPro" id="IPR022018">
    <property type="entry name" value="GIT1_C"/>
</dbReference>
<dbReference type="PROSITE" id="PS50297">
    <property type="entry name" value="ANK_REP_REGION"/>
    <property type="match status" value="1"/>
</dbReference>
<feature type="compositionally biased region" description="Polar residues" evidence="10">
    <location>
        <begin position="302"/>
        <end position="311"/>
    </location>
</feature>
<feature type="region of interest" description="Disordered" evidence="10">
    <location>
        <begin position="88"/>
        <end position="114"/>
    </location>
</feature>
<evidence type="ECO:0000256" key="4">
    <source>
        <dbReference type="ARBA" id="ARBA00022771"/>
    </source>
</evidence>
<feature type="compositionally biased region" description="Basic and acidic residues" evidence="10">
    <location>
        <begin position="290"/>
        <end position="299"/>
    </location>
</feature>
<feature type="compositionally biased region" description="Polar residues" evidence="10">
    <location>
        <begin position="1129"/>
        <end position="1153"/>
    </location>
</feature>
<reference evidence="12 13" key="1">
    <citation type="journal article" date="2019" name="BMC Genomics">
        <title>New insights from Opisthorchis felineus genome: update on genomics of the epidemiologically important liver flukes.</title>
        <authorList>
            <person name="Ershov N.I."/>
            <person name="Mordvinov V.A."/>
            <person name="Prokhortchouk E.B."/>
            <person name="Pakharukova M.Y."/>
            <person name="Gunbin K.V."/>
            <person name="Ustyantsev K."/>
            <person name="Genaev M.A."/>
            <person name="Blinov A.G."/>
            <person name="Mazur A."/>
            <person name="Boulygina E."/>
            <person name="Tsygankova S."/>
            <person name="Khrameeva E."/>
            <person name="Chekanov N."/>
            <person name="Fan G."/>
            <person name="Xiao A."/>
            <person name="Zhang H."/>
            <person name="Xu X."/>
            <person name="Yang H."/>
            <person name="Solovyev V."/>
            <person name="Lee S.M."/>
            <person name="Liu X."/>
            <person name="Afonnikov D.A."/>
            <person name="Skryabin K.G."/>
        </authorList>
    </citation>
    <scope>NUCLEOTIDE SEQUENCE [LARGE SCALE GENOMIC DNA]</scope>
    <source>
        <strain evidence="12">AK-0245</strain>
        <tissue evidence="12">Whole organism</tissue>
    </source>
</reference>
<proteinExistence type="predicted"/>
<dbReference type="InterPro" id="IPR047161">
    <property type="entry name" value="GIT-like"/>
</dbReference>
<dbReference type="PROSITE" id="PS50088">
    <property type="entry name" value="ANK_REPEAT"/>
    <property type="match status" value="1"/>
</dbReference>
<keyword evidence="13" id="KW-1185">Reference proteome</keyword>
<dbReference type="GO" id="GO:0008277">
    <property type="term" value="P:regulation of G protein-coupled receptor signaling pathway"/>
    <property type="evidence" value="ECO:0007669"/>
    <property type="project" value="TreeGrafter"/>
</dbReference>
<sequence length="1295" mass="139198">MDIQSDVCADCTALSPQWASVNRGVLLCDECSSIHRQLGRHISQIKHLKRSRWRFSQLEMVRYLAAAGANRYWEHVLYEPMLAGQHTASARTASDKQQLHTKTKKPNPNDPVHPTKAEFIREKYLFLGFFKRPRNISQEDLNHQLHASVRTGVLETSLYLLALGANPNFVHPTKDNSPIHVACQYGQLGQVEVLLAYGADVCVRDMQGRTPVDIALERSLSAAEAVGSLPTGPISPEQKLRIAWSPLVDTLVNAYYEVTDALAYFLARRVPDHKEAVLGPNISMSPALPTRKDSLKPDSRPNGASQISFPSSHTMTSGHFLISTPLLHTLNGSSNGSSAEDWIFEARRRLSQLPNMAFEDLCVDVYDEADRRLTNSFLENSDTSATDQRQNHSSDSSISGAHDHRRPVPPPHKHNSLAVANRSLTLYFLPPNTAYSSVRNQARQKLGRLSTVEFHTLVLDILTEVSTRLLPLFPPVRSLTNHAPRTDVSSHQHHPYQAYLAPAMLTEDIPTSVPPRSVPLPSPPLAEPGLECEVDTPSPIGPITCMTNPSSCLSDCNRNSQIEADRPPCSVTKPQQNGIRTSRTRSDDPVYDQHLHSTSCNVLLSGVIADLVAADSDVQASLTPTSPSIPHSPSPLSSNSISNGHVVRSPSERSSGPSTSLVLSDSNETNGTVLATDPLSTSSSAHRTQTGAEITSQPGPSPGSRRLHLSHTSRHTQHRASVPSAQTSIPKSIDLSLSPILEAANLATNVSLAHLSPTTSLKPSTGSPTFVPSTSTATPTAESPQKSTIEPCCVAAKNEIDRLRRENVDLRSQVSGLEIAKQTIENRMKSLEVQVQKMNQVVESLREEKSALLAAFSAGMVMTHSPPNLHKAVPSSALADVPTSQVVPTQEAQGSGSSNGITSITGTDETKKAVTEYEEENDDYGDRSLEAGNYSVGSECLDSGVLLRQGIIMRSGGSRGGSPASSVPASESALIVPTSSHEFSHVIRPGEAGQHETSPVWHGSQSSPMSGCTTYVNVSSVPPRLLPKPVVGGVRVLPTSFTSPTTPVIVKNDDYIAPNSTGSASPAPVLSTSDHSNQFTPVQVGVSSSGGTAGPRLLQQRKQELQKQHAQILASIAALPDYDAPVDTSAPSSPVATVESMGQPSKSAISSPSGGPPDYASGQGPTSDRVVRCVEAIIVRIRNLVQLANGERTGDFVSCSLLIQSAVQDILSIFPSLHQCPPRVVSALSDLSSVSRQLRPHCELMSRKLHASPLAQRQGNAVPHTLAPEVNVLIRHAHQIAKAAKELLSIFQRPA</sequence>
<protein>
    <recommendedName>
        <fullName evidence="11">Arf-GAP domain-containing protein</fullName>
    </recommendedName>
</protein>
<dbReference type="SMART" id="SM00105">
    <property type="entry name" value="ArfGap"/>
    <property type="match status" value="1"/>
</dbReference>
<dbReference type="Pfam" id="PF13857">
    <property type="entry name" value="Ank_5"/>
    <property type="match status" value="1"/>
</dbReference>
<dbReference type="Pfam" id="PF08518">
    <property type="entry name" value="GIT_SHD"/>
    <property type="match status" value="2"/>
</dbReference>
<keyword evidence="4 8" id="KW-0863">Zinc-finger</keyword>
<evidence type="ECO:0000259" key="11">
    <source>
        <dbReference type="PROSITE" id="PS50115"/>
    </source>
</evidence>
<evidence type="ECO:0000313" key="13">
    <source>
        <dbReference type="Proteomes" id="UP000308267"/>
    </source>
</evidence>
<name>A0A4V6RH97_OPIFE</name>
<accession>A0A4V6RH97</accession>
<dbReference type="CDD" id="cd08833">
    <property type="entry name" value="ArfGap_GIT"/>
    <property type="match status" value="1"/>
</dbReference>
<feature type="region of interest" description="Disordered" evidence="10">
    <location>
        <begin position="887"/>
        <end position="910"/>
    </location>
</feature>
<dbReference type="STRING" id="147828.A0A4V6RH97"/>
<feature type="region of interest" description="Disordered" evidence="10">
    <location>
        <begin position="563"/>
        <end position="592"/>
    </location>
</feature>
<dbReference type="GO" id="GO:0007420">
    <property type="term" value="P:brain development"/>
    <property type="evidence" value="ECO:0007669"/>
    <property type="project" value="InterPro"/>
</dbReference>
<dbReference type="PRINTS" id="PR00405">
    <property type="entry name" value="REVINTRACTNG"/>
</dbReference>
<dbReference type="Gene3D" id="1.20.120.330">
    <property type="entry name" value="Nucleotidyltransferases domain 2"/>
    <property type="match status" value="1"/>
</dbReference>
<gene>
    <name evidence="12" type="ORF">CRM22_000164</name>
</gene>
<feature type="compositionally biased region" description="Polar residues" evidence="10">
    <location>
        <begin position="572"/>
        <end position="581"/>
    </location>
</feature>
<dbReference type="InterPro" id="IPR036770">
    <property type="entry name" value="Ankyrin_rpt-contain_sf"/>
</dbReference>
<dbReference type="SUPFAM" id="SSF48403">
    <property type="entry name" value="Ankyrin repeat"/>
    <property type="match status" value="1"/>
</dbReference>
<feature type="compositionally biased region" description="Polar residues" evidence="10">
    <location>
        <begin position="756"/>
        <end position="766"/>
    </location>
</feature>
<feature type="compositionally biased region" description="Low complexity" evidence="10">
    <location>
        <begin position="621"/>
        <end position="660"/>
    </location>
</feature>
<feature type="compositionally biased region" description="Low complexity" evidence="10">
    <location>
        <begin position="894"/>
        <end position="907"/>
    </location>
</feature>
<comment type="caution">
    <text evidence="12">The sequence shown here is derived from an EMBL/GenBank/DDBJ whole genome shotgun (WGS) entry which is preliminary data.</text>
</comment>
<dbReference type="Gene3D" id="1.10.220.150">
    <property type="entry name" value="Arf GTPase activating protein"/>
    <property type="match status" value="1"/>
</dbReference>
<dbReference type="InterPro" id="IPR037278">
    <property type="entry name" value="ARFGAP/RecO"/>
</dbReference>
<dbReference type="Pfam" id="PF12205">
    <property type="entry name" value="GIT1_C"/>
    <property type="match status" value="1"/>
</dbReference>
<keyword evidence="6 7" id="KW-0040">ANK repeat</keyword>
<dbReference type="InterPro" id="IPR002110">
    <property type="entry name" value="Ankyrin_rpt"/>
</dbReference>
<evidence type="ECO:0000256" key="8">
    <source>
        <dbReference type="PROSITE-ProRule" id="PRU00288"/>
    </source>
</evidence>
<evidence type="ECO:0000256" key="2">
    <source>
        <dbReference type="ARBA" id="ARBA00022723"/>
    </source>
</evidence>
<keyword evidence="3" id="KW-0677">Repeat</keyword>
<evidence type="ECO:0000256" key="3">
    <source>
        <dbReference type="ARBA" id="ARBA00022737"/>
    </source>
</evidence>
<dbReference type="PANTHER" id="PTHR46097:SF3">
    <property type="entry name" value="ARF GTPASE-ACTIVATING PROTEIN GIT"/>
    <property type="match status" value="1"/>
</dbReference>
<keyword evidence="1" id="KW-0343">GTPase activation</keyword>
<dbReference type="GO" id="GO:0031267">
    <property type="term" value="F:small GTPase binding"/>
    <property type="evidence" value="ECO:0007669"/>
    <property type="project" value="TreeGrafter"/>
</dbReference>
<feature type="compositionally biased region" description="Polar residues" evidence="10">
    <location>
        <begin position="377"/>
        <end position="399"/>
    </location>
</feature>
<keyword evidence="2" id="KW-0479">Metal-binding</keyword>
<dbReference type="PROSITE" id="PS50115">
    <property type="entry name" value="ARFGAP"/>
    <property type="match status" value="1"/>
</dbReference>
<dbReference type="InterPro" id="IPR001164">
    <property type="entry name" value="ArfGAP_dom"/>
</dbReference>
<dbReference type="InterPro" id="IPR013724">
    <property type="entry name" value="GIT_SHD"/>
</dbReference>
<dbReference type="Gene3D" id="1.25.40.20">
    <property type="entry name" value="Ankyrin repeat-containing domain"/>
    <property type="match status" value="1"/>
</dbReference>
<evidence type="ECO:0000256" key="5">
    <source>
        <dbReference type="ARBA" id="ARBA00022833"/>
    </source>
</evidence>
<feature type="compositionally biased region" description="Polar residues" evidence="10">
    <location>
        <begin position="661"/>
        <end position="698"/>
    </location>
</feature>
<evidence type="ECO:0000256" key="10">
    <source>
        <dbReference type="SAM" id="MobiDB-lite"/>
    </source>
</evidence>
<evidence type="ECO:0000313" key="12">
    <source>
        <dbReference type="EMBL" id="TGZ75834.1"/>
    </source>
</evidence>
<feature type="repeat" description="ANK" evidence="7">
    <location>
        <begin position="174"/>
        <end position="206"/>
    </location>
</feature>
<feature type="compositionally biased region" description="Basic residues" evidence="10">
    <location>
        <begin position="403"/>
        <end position="415"/>
    </location>
</feature>
<dbReference type="Proteomes" id="UP000308267">
    <property type="component" value="Unassembled WGS sequence"/>
</dbReference>
<keyword evidence="9" id="KW-0175">Coiled coil</keyword>
<dbReference type="GO" id="GO:0005096">
    <property type="term" value="F:GTPase activator activity"/>
    <property type="evidence" value="ECO:0007669"/>
    <property type="project" value="UniProtKB-KW"/>
</dbReference>
<feature type="region of interest" description="Disordered" evidence="10">
    <location>
        <begin position="377"/>
        <end position="415"/>
    </location>
</feature>
<dbReference type="SMART" id="SM00555">
    <property type="entry name" value="GIT"/>
    <property type="match status" value="2"/>
</dbReference>
<dbReference type="Pfam" id="PF01412">
    <property type="entry name" value="ArfGap"/>
    <property type="match status" value="1"/>
</dbReference>
<dbReference type="InterPro" id="IPR038508">
    <property type="entry name" value="ArfGAP_dom_sf"/>
</dbReference>
<feature type="region of interest" description="Disordered" evidence="10">
    <location>
        <begin position="279"/>
        <end position="311"/>
    </location>
</feature>
<dbReference type="OrthoDB" id="5588096at2759"/>
<feature type="domain" description="Arf-GAP" evidence="11">
    <location>
        <begin position="1"/>
        <end position="124"/>
    </location>
</feature>
<keyword evidence="5" id="KW-0862">Zinc</keyword>
<evidence type="ECO:0000256" key="7">
    <source>
        <dbReference type="PROSITE-ProRule" id="PRU00023"/>
    </source>
</evidence>
<feature type="coiled-coil region" evidence="9">
    <location>
        <begin position="793"/>
        <end position="855"/>
    </location>
</feature>
<dbReference type="SMART" id="SM00248">
    <property type="entry name" value="ANK"/>
    <property type="match status" value="2"/>
</dbReference>
<feature type="compositionally biased region" description="Low complexity" evidence="10">
    <location>
        <begin position="767"/>
        <end position="784"/>
    </location>
</feature>
<evidence type="ECO:0000256" key="9">
    <source>
        <dbReference type="SAM" id="Coils"/>
    </source>
</evidence>
<feature type="region of interest" description="Disordered" evidence="10">
    <location>
        <begin position="756"/>
        <end position="788"/>
    </location>
</feature>
<feature type="compositionally biased region" description="Basic residues" evidence="10">
    <location>
        <begin position="705"/>
        <end position="718"/>
    </location>
</feature>
<dbReference type="PANTHER" id="PTHR46097">
    <property type="entry name" value="G PROTEIN-COUPLED RECEPTOR KINASE INTERACTING ARFGAP"/>
    <property type="match status" value="1"/>
</dbReference>
<dbReference type="GO" id="GO:0008270">
    <property type="term" value="F:zinc ion binding"/>
    <property type="evidence" value="ECO:0007669"/>
    <property type="project" value="UniProtKB-KW"/>
</dbReference>
<evidence type="ECO:0000256" key="6">
    <source>
        <dbReference type="ARBA" id="ARBA00023043"/>
    </source>
</evidence>
<organism evidence="12 13">
    <name type="scientific">Opisthorchis felineus</name>
    <dbReference type="NCBI Taxonomy" id="147828"/>
    <lineage>
        <taxon>Eukaryota</taxon>
        <taxon>Metazoa</taxon>
        <taxon>Spiralia</taxon>
        <taxon>Lophotrochozoa</taxon>
        <taxon>Platyhelminthes</taxon>
        <taxon>Trematoda</taxon>
        <taxon>Digenea</taxon>
        <taxon>Opisthorchiida</taxon>
        <taxon>Opisthorchiata</taxon>
        <taxon>Opisthorchiidae</taxon>
        <taxon>Opisthorchis</taxon>
    </lineage>
</organism>
<dbReference type="SUPFAM" id="SSF57863">
    <property type="entry name" value="ArfGap/RecO-like zinc finger"/>
    <property type="match status" value="1"/>
</dbReference>
<feature type="region of interest" description="Disordered" evidence="10">
    <location>
        <begin position="1124"/>
        <end position="1166"/>
    </location>
</feature>
<dbReference type="GO" id="GO:0032012">
    <property type="term" value="P:regulation of ARF protein signal transduction"/>
    <property type="evidence" value="ECO:0007669"/>
    <property type="project" value="InterPro"/>
</dbReference>